<keyword evidence="4" id="KW-1185">Reference proteome</keyword>
<proteinExistence type="predicted"/>
<dbReference type="OrthoDB" id="4509506at2759"/>
<evidence type="ECO:0000313" key="3">
    <source>
        <dbReference type="EMBL" id="ODQ71800.1"/>
    </source>
</evidence>
<reference evidence="3 4" key="1">
    <citation type="journal article" date="2016" name="Proc. Natl. Acad. Sci. U.S.A.">
        <title>Comparative genomics of biotechnologically important yeasts.</title>
        <authorList>
            <person name="Riley R."/>
            <person name="Haridas S."/>
            <person name="Wolfe K.H."/>
            <person name="Lopes M.R."/>
            <person name="Hittinger C.T."/>
            <person name="Goeker M."/>
            <person name="Salamov A.A."/>
            <person name="Wisecaver J.H."/>
            <person name="Long T.M."/>
            <person name="Calvey C.H."/>
            <person name="Aerts A.L."/>
            <person name="Barry K.W."/>
            <person name="Choi C."/>
            <person name="Clum A."/>
            <person name="Coughlan A.Y."/>
            <person name="Deshpande S."/>
            <person name="Douglass A.P."/>
            <person name="Hanson S.J."/>
            <person name="Klenk H.-P."/>
            <person name="LaButti K.M."/>
            <person name="Lapidus A."/>
            <person name="Lindquist E.A."/>
            <person name="Lipzen A.M."/>
            <person name="Meier-Kolthoff J.P."/>
            <person name="Ohm R.A."/>
            <person name="Otillar R.P."/>
            <person name="Pangilinan J.L."/>
            <person name="Peng Y."/>
            <person name="Rokas A."/>
            <person name="Rosa C.A."/>
            <person name="Scheuner C."/>
            <person name="Sibirny A.A."/>
            <person name="Slot J.C."/>
            <person name="Stielow J.B."/>
            <person name="Sun H."/>
            <person name="Kurtzman C.P."/>
            <person name="Blackwell M."/>
            <person name="Grigoriev I.V."/>
            <person name="Jeffries T.W."/>
        </authorList>
    </citation>
    <scope>NUCLEOTIDE SEQUENCE [LARGE SCALE GENOMIC DNA]</scope>
    <source>
        <strain evidence="3 4">NRRL Y-11557</strain>
    </source>
</reference>
<evidence type="ECO:0000259" key="2">
    <source>
        <dbReference type="PROSITE" id="PS50013"/>
    </source>
</evidence>
<dbReference type="PROSITE" id="PS50013">
    <property type="entry name" value="CHROMO_2"/>
    <property type="match status" value="1"/>
</dbReference>
<feature type="domain" description="Chromo" evidence="2">
    <location>
        <begin position="80"/>
        <end position="133"/>
    </location>
</feature>
<dbReference type="SUPFAM" id="SSF54160">
    <property type="entry name" value="Chromo domain-like"/>
    <property type="match status" value="1"/>
</dbReference>
<protein>
    <recommendedName>
        <fullName evidence="2">Chromo domain-containing protein</fullName>
    </recommendedName>
</protein>
<evidence type="ECO:0000256" key="1">
    <source>
        <dbReference type="SAM" id="MobiDB-lite"/>
    </source>
</evidence>
<gene>
    <name evidence="3" type="ORF">LIPSTDRAFT_5024</name>
</gene>
<organism evidence="3 4">
    <name type="scientific">Lipomyces starkeyi NRRL Y-11557</name>
    <dbReference type="NCBI Taxonomy" id="675824"/>
    <lineage>
        <taxon>Eukaryota</taxon>
        <taxon>Fungi</taxon>
        <taxon>Dikarya</taxon>
        <taxon>Ascomycota</taxon>
        <taxon>Saccharomycotina</taxon>
        <taxon>Lipomycetes</taxon>
        <taxon>Lipomycetales</taxon>
        <taxon>Lipomycetaceae</taxon>
        <taxon>Lipomyces</taxon>
    </lineage>
</organism>
<feature type="compositionally biased region" description="Basic and acidic residues" evidence="1">
    <location>
        <begin position="7"/>
        <end position="31"/>
    </location>
</feature>
<evidence type="ECO:0000313" key="4">
    <source>
        <dbReference type="Proteomes" id="UP000094385"/>
    </source>
</evidence>
<feature type="region of interest" description="Disordered" evidence="1">
    <location>
        <begin position="1"/>
        <end position="67"/>
    </location>
</feature>
<accession>A0A1E3Q2G8</accession>
<dbReference type="InterPro" id="IPR000953">
    <property type="entry name" value="Chromo/chromo_shadow_dom"/>
</dbReference>
<dbReference type="EMBL" id="KV454297">
    <property type="protein sequence ID" value="ODQ71800.1"/>
    <property type="molecule type" value="Genomic_DNA"/>
</dbReference>
<sequence length="143" mass="16238">MVGPTPHTDRLPLPEAGRPKREIYGPREGRLPRVPARHTPRDPFGLSYTPPPARERRPSTQSNPGRLATPAILVDGEEFFDVEKILAERRIHQYLVKWTGYQDPTWTAAQNMAATVALRVWESQIAHREGTSRNSTTHDLRRG</sequence>
<dbReference type="Proteomes" id="UP000094385">
    <property type="component" value="Unassembled WGS sequence"/>
</dbReference>
<dbReference type="GO" id="GO:0000123">
    <property type="term" value="C:histone acetyltransferase complex"/>
    <property type="evidence" value="ECO:0007669"/>
    <property type="project" value="UniProtKB-ARBA"/>
</dbReference>
<name>A0A1E3Q2G8_LIPST</name>
<dbReference type="Gene3D" id="2.40.50.40">
    <property type="match status" value="1"/>
</dbReference>
<dbReference type="InterPro" id="IPR016197">
    <property type="entry name" value="Chromo-like_dom_sf"/>
</dbReference>
<dbReference type="AlphaFoldDB" id="A0A1E3Q2G8"/>
<dbReference type="STRING" id="675824.A0A1E3Q2G8"/>
<dbReference type="GO" id="GO:0006338">
    <property type="term" value="P:chromatin remodeling"/>
    <property type="evidence" value="ECO:0007669"/>
    <property type="project" value="UniProtKB-ARBA"/>
</dbReference>